<dbReference type="EMBL" id="BPLQ01001475">
    <property type="protein sequence ID" value="GIX82089.1"/>
    <property type="molecule type" value="Genomic_DNA"/>
</dbReference>
<dbReference type="Proteomes" id="UP001054837">
    <property type="component" value="Unassembled WGS sequence"/>
</dbReference>
<name>A0AAV4NB82_9ARAC</name>
<reference evidence="1 2" key="1">
    <citation type="submission" date="2021-06" db="EMBL/GenBank/DDBJ databases">
        <title>Caerostris darwini draft genome.</title>
        <authorList>
            <person name="Kono N."/>
            <person name="Arakawa K."/>
        </authorList>
    </citation>
    <scope>NUCLEOTIDE SEQUENCE [LARGE SCALE GENOMIC DNA]</scope>
</reference>
<organism evidence="1 2">
    <name type="scientific">Caerostris darwini</name>
    <dbReference type="NCBI Taxonomy" id="1538125"/>
    <lineage>
        <taxon>Eukaryota</taxon>
        <taxon>Metazoa</taxon>
        <taxon>Ecdysozoa</taxon>
        <taxon>Arthropoda</taxon>
        <taxon>Chelicerata</taxon>
        <taxon>Arachnida</taxon>
        <taxon>Araneae</taxon>
        <taxon>Araneomorphae</taxon>
        <taxon>Entelegynae</taxon>
        <taxon>Araneoidea</taxon>
        <taxon>Araneidae</taxon>
        <taxon>Caerostris</taxon>
    </lineage>
</organism>
<accession>A0AAV4NB82</accession>
<comment type="caution">
    <text evidence="1">The sequence shown here is derived from an EMBL/GenBank/DDBJ whole genome shotgun (WGS) entry which is preliminary data.</text>
</comment>
<evidence type="ECO:0000313" key="1">
    <source>
        <dbReference type="EMBL" id="GIX82089.1"/>
    </source>
</evidence>
<sequence length="94" mass="10823">MRQVTSVVIEDEKYVISRRAVVRDDLITAASAVMLDTACSVQMKNNIMSLCNKSVRADHDTNLHLVIRLAISEKNWRDLLTYVNDLRNTVFRKE</sequence>
<gene>
    <name evidence="1" type="ORF">CDAR_166621</name>
</gene>
<keyword evidence="2" id="KW-1185">Reference proteome</keyword>
<proteinExistence type="predicted"/>
<evidence type="ECO:0000313" key="2">
    <source>
        <dbReference type="Proteomes" id="UP001054837"/>
    </source>
</evidence>
<protein>
    <submittedName>
        <fullName evidence="1">Uncharacterized protein</fullName>
    </submittedName>
</protein>
<dbReference type="AlphaFoldDB" id="A0AAV4NB82"/>